<dbReference type="GO" id="GO:0004414">
    <property type="term" value="F:homoserine O-acetyltransferase activity"/>
    <property type="evidence" value="ECO:0007669"/>
    <property type="project" value="UniProtKB-UniRule"/>
</dbReference>
<dbReference type="GO" id="GO:0009086">
    <property type="term" value="P:methionine biosynthetic process"/>
    <property type="evidence" value="ECO:0007669"/>
    <property type="project" value="UniProtKB-UniRule"/>
</dbReference>
<accession>A0A8J6TLF3</accession>
<feature type="active site" evidence="7 8">
    <location>
        <position position="363"/>
    </location>
</feature>
<feature type="active site" description="Nucleophile" evidence="7 8">
    <location>
        <position position="164"/>
    </location>
</feature>
<keyword evidence="2 7" id="KW-0963">Cytoplasm</keyword>
<name>A0A8J6TLF3_9BACT</name>
<dbReference type="UniPathway" id="UPA00051">
    <property type="reaction ID" value="UER00074"/>
</dbReference>
<dbReference type="NCBIfam" id="TIGR01392">
    <property type="entry name" value="homoserO_Ac_trn"/>
    <property type="match status" value="1"/>
</dbReference>
<keyword evidence="3 7" id="KW-0028">Amino-acid biosynthesis</keyword>
<dbReference type="PANTHER" id="PTHR32268">
    <property type="entry name" value="HOMOSERINE O-ACETYLTRANSFERASE"/>
    <property type="match status" value="1"/>
</dbReference>
<feature type="binding site" evidence="7">
    <location>
        <position position="364"/>
    </location>
    <ligand>
        <name>substrate</name>
    </ligand>
</feature>
<dbReference type="NCBIfam" id="NF001209">
    <property type="entry name" value="PRK00175.1"/>
    <property type="match status" value="1"/>
</dbReference>
<keyword evidence="6 7" id="KW-0012">Acyltransferase</keyword>
<keyword evidence="4 7" id="KW-0808">Transferase</keyword>
<comment type="caution">
    <text evidence="7">Lacks conserved residue(s) required for the propagation of feature annotation.</text>
</comment>
<protein>
    <recommendedName>
        <fullName evidence="7">Homoserine O-acetyltransferase</fullName>
        <shortName evidence="7">HAT</shortName>
        <ecNumber evidence="7">2.3.1.31</ecNumber>
    </recommendedName>
    <alternativeName>
        <fullName evidence="7">Homoserine transacetylase</fullName>
        <shortName evidence="7">HTA</shortName>
    </alternativeName>
</protein>
<proteinExistence type="inferred from homology"/>
<evidence type="ECO:0000256" key="3">
    <source>
        <dbReference type="ARBA" id="ARBA00022605"/>
    </source>
</evidence>
<dbReference type="EC" id="2.3.1.31" evidence="7"/>
<dbReference type="InterPro" id="IPR000073">
    <property type="entry name" value="AB_hydrolase_1"/>
</dbReference>
<feature type="active site" evidence="7 8">
    <location>
        <position position="330"/>
    </location>
</feature>
<evidence type="ECO:0000256" key="8">
    <source>
        <dbReference type="PIRSR" id="PIRSR000443-1"/>
    </source>
</evidence>
<comment type="similarity">
    <text evidence="7">Belongs to the AB hydrolase superfamily. MetX family.</text>
</comment>
<dbReference type="EMBL" id="JACNIG010000138">
    <property type="protein sequence ID" value="MBC8431361.1"/>
    <property type="molecule type" value="Genomic_DNA"/>
</dbReference>
<organism evidence="10 11">
    <name type="scientific">Candidatus Desulfatibia vada</name>
    <dbReference type="NCBI Taxonomy" id="2841696"/>
    <lineage>
        <taxon>Bacteria</taxon>
        <taxon>Pseudomonadati</taxon>
        <taxon>Thermodesulfobacteriota</taxon>
        <taxon>Desulfobacteria</taxon>
        <taxon>Desulfobacterales</taxon>
        <taxon>Desulfobacterales incertae sedis</taxon>
        <taxon>Candidatus Desulfatibia</taxon>
    </lineage>
</organism>
<feature type="domain" description="AB hydrolase-1" evidence="9">
    <location>
        <begin position="58"/>
        <end position="367"/>
    </location>
</feature>
<comment type="function">
    <text evidence="7">Transfers an acetyl group from acetyl-CoA to L-homoserine, forming acetyl-L-homoserine.</text>
</comment>
<dbReference type="Gene3D" id="3.40.50.1820">
    <property type="entry name" value="alpha/beta hydrolase"/>
    <property type="match status" value="1"/>
</dbReference>
<dbReference type="InterPro" id="IPR029058">
    <property type="entry name" value="AB_hydrolase_fold"/>
</dbReference>
<evidence type="ECO:0000313" key="10">
    <source>
        <dbReference type="EMBL" id="MBC8431361.1"/>
    </source>
</evidence>
<evidence type="ECO:0000256" key="6">
    <source>
        <dbReference type="ARBA" id="ARBA00023315"/>
    </source>
</evidence>
<reference evidence="10 11" key="1">
    <citation type="submission" date="2020-08" db="EMBL/GenBank/DDBJ databases">
        <title>Bridging the membrane lipid divide: bacteria of the FCB group superphylum have the potential to synthesize archaeal ether lipids.</title>
        <authorList>
            <person name="Villanueva L."/>
            <person name="Von Meijenfeldt F.A.B."/>
            <person name="Westbye A.B."/>
            <person name="Yadav S."/>
            <person name="Hopmans E.C."/>
            <person name="Dutilh B.E."/>
            <person name="Sinninghe Damste J.S."/>
        </authorList>
    </citation>
    <scope>NUCLEOTIDE SEQUENCE [LARGE SCALE GENOMIC DNA]</scope>
    <source>
        <strain evidence="10">NIOZ-UU17</strain>
    </source>
</reference>
<evidence type="ECO:0000256" key="7">
    <source>
        <dbReference type="HAMAP-Rule" id="MF_00296"/>
    </source>
</evidence>
<dbReference type="PIRSF" id="PIRSF000443">
    <property type="entry name" value="Homoser_Ac_trans"/>
    <property type="match status" value="1"/>
</dbReference>
<sequence>MSEYIEHDQSGISVGIVEKQVYTFAEPPHEMILECGEKLGPISISYETYGKLNQDKSNVILVCHALSGDSHVAGYYSKDDPKPGWWDIMVGPEKSIDTDKYFVICSNILGSCMGSTGPCSYNPKTVEPYGLDFPVVTIGDIVSAQKALLDHLGINKILAIIGGSIGGMQVLEWCLRYPDMVVAAIPLATTMKHSALAIAFNEVARQAIMADPNWNNGNYYAGPKPDLGLAVARMIGHITYLSDESMRIKFGRRLQDKSDLSFNFDADFQVESYLRYQGAKFVDRFDANSFLFITKAADYYDLEKQHGSGSAVKAFAKAKARFLIVSFTSDWLYPTYQSKEMVKAMKKNGLDVSFCEVEAEWGHDAFLLPSERLFTLVKSFLESVYKENRKQPNALRS</sequence>
<evidence type="ECO:0000256" key="1">
    <source>
        <dbReference type="ARBA" id="ARBA00011738"/>
    </source>
</evidence>
<evidence type="ECO:0000256" key="4">
    <source>
        <dbReference type="ARBA" id="ARBA00022679"/>
    </source>
</evidence>
<evidence type="ECO:0000256" key="2">
    <source>
        <dbReference type="ARBA" id="ARBA00022490"/>
    </source>
</evidence>
<dbReference type="GO" id="GO:0005737">
    <property type="term" value="C:cytoplasm"/>
    <property type="evidence" value="ECO:0007669"/>
    <property type="project" value="UniProtKB-SubCell"/>
</dbReference>
<evidence type="ECO:0000313" key="11">
    <source>
        <dbReference type="Proteomes" id="UP000605201"/>
    </source>
</evidence>
<comment type="pathway">
    <text evidence="7">Amino-acid biosynthesis; L-methionine biosynthesis via de novo pathway; O-acetyl-L-homoserine from L-homoserine: step 1/1.</text>
</comment>
<feature type="binding site" evidence="7">
    <location>
        <position position="233"/>
    </location>
    <ligand>
        <name>substrate</name>
    </ligand>
</feature>
<dbReference type="SUPFAM" id="SSF53474">
    <property type="entry name" value="alpha/beta-Hydrolases"/>
    <property type="match status" value="1"/>
</dbReference>
<dbReference type="Gene3D" id="1.10.1740.110">
    <property type="match status" value="1"/>
</dbReference>
<dbReference type="GO" id="GO:0009092">
    <property type="term" value="P:homoserine metabolic process"/>
    <property type="evidence" value="ECO:0007669"/>
    <property type="project" value="TreeGrafter"/>
</dbReference>
<comment type="subunit">
    <text evidence="1 7">Homodimer.</text>
</comment>
<evidence type="ECO:0000256" key="5">
    <source>
        <dbReference type="ARBA" id="ARBA00023167"/>
    </source>
</evidence>
<dbReference type="AlphaFoldDB" id="A0A8J6TLF3"/>
<dbReference type="PANTHER" id="PTHR32268:SF11">
    <property type="entry name" value="HOMOSERINE O-ACETYLTRANSFERASE"/>
    <property type="match status" value="1"/>
</dbReference>
<comment type="catalytic activity">
    <reaction evidence="7">
        <text>L-homoserine + acetyl-CoA = O-acetyl-L-homoserine + CoA</text>
        <dbReference type="Rhea" id="RHEA:13701"/>
        <dbReference type="ChEBI" id="CHEBI:57287"/>
        <dbReference type="ChEBI" id="CHEBI:57288"/>
        <dbReference type="ChEBI" id="CHEBI:57476"/>
        <dbReference type="ChEBI" id="CHEBI:57716"/>
        <dbReference type="EC" id="2.3.1.31"/>
    </reaction>
</comment>
<keyword evidence="5 7" id="KW-0486">Methionine biosynthesis</keyword>
<dbReference type="FunFam" id="1.10.1740.110:FF:000001">
    <property type="entry name" value="Homoserine O-acetyltransferase"/>
    <property type="match status" value="1"/>
</dbReference>
<evidence type="ECO:0000259" key="9">
    <source>
        <dbReference type="Pfam" id="PF00561"/>
    </source>
</evidence>
<dbReference type="InterPro" id="IPR008220">
    <property type="entry name" value="HAT_MetX-like"/>
</dbReference>
<dbReference type="Pfam" id="PF00561">
    <property type="entry name" value="Abhydrolase_1"/>
    <property type="match status" value="1"/>
</dbReference>
<dbReference type="Proteomes" id="UP000605201">
    <property type="component" value="Unassembled WGS sequence"/>
</dbReference>
<comment type="subcellular location">
    <subcellularLocation>
        <location evidence="7">Cytoplasm</location>
    </subcellularLocation>
</comment>
<comment type="caution">
    <text evidence="10">The sequence shown here is derived from an EMBL/GenBank/DDBJ whole genome shotgun (WGS) entry which is preliminary data.</text>
</comment>
<dbReference type="HAMAP" id="MF_00296">
    <property type="entry name" value="MetX_acyltransf"/>
    <property type="match status" value="1"/>
</dbReference>
<gene>
    <name evidence="7" type="primary">metXA</name>
    <name evidence="10" type="ORF">H8D96_05530</name>
</gene>